<dbReference type="Gene3D" id="3.30.1150.10">
    <property type="match status" value="1"/>
</dbReference>
<keyword evidence="6" id="KW-0812">Transmembrane</keyword>
<comment type="function">
    <text evidence="10">Interacts with outer membrane receptor proteins that carry out high-affinity binding and energy dependent uptake into the periplasmic space of specific substrates. It could act to transduce energy from the cytoplasmic membrane to specific energy-requiring processes in the outer membrane, resulting in the release into the periplasm of ligands bound by these outer membrane proteins.</text>
</comment>
<dbReference type="SUPFAM" id="SSF74653">
    <property type="entry name" value="TolA/TonB C-terminal domain"/>
    <property type="match status" value="1"/>
</dbReference>
<comment type="caution">
    <text evidence="13">The sequence shown here is derived from an EMBL/GenBank/DDBJ whole genome shotgun (WGS) entry which is preliminary data.</text>
</comment>
<keyword evidence="4 10" id="KW-1003">Cell membrane</keyword>
<evidence type="ECO:0000256" key="6">
    <source>
        <dbReference type="ARBA" id="ARBA00022692"/>
    </source>
</evidence>
<evidence type="ECO:0000256" key="4">
    <source>
        <dbReference type="ARBA" id="ARBA00022475"/>
    </source>
</evidence>
<sequence length="205" mass="22501">MIARVATSLVAATGITFGLFFVMNLLVAGDGEVNIDEDKKFRMIDVVQDIEDQPPQRMERQVEKPPEVEAPPPEIDTPQVDLQGPDKLNLSIGRANAGSGVELGSIDLGPSSDGDYLPLVRVQPQYPRRANERGIEGYVIVELTVAEDGSVPPDSILIIEADPKGYFERESIKAAQKFKYKPKVVNGKGQKVTGVRYKFTFDLAE</sequence>
<evidence type="ECO:0000256" key="7">
    <source>
        <dbReference type="ARBA" id="ARBA00022927"/>
    </source>
</evidence>
<evidence type="ECO:0000256" key="5">
    <source>
        <dbReference type="ARBA" id="ARBA00022519"/>
    </source>
</evidence>
<dbReference type="PANTHER" id="PTHR33446:SF14">
    <property type="entry name" value="PROTEIN TONB"/>
    <property type="match status" value="1"/>
</dbReference>
<keyword evidence="7 10" id="KW-0653">Protein transport</keyword>
<dbReference type="Proteomes" id="UP001595444">
    <property type="component" value="Unassembled WGS sequence"/>
</dbReference>
<evidence type="ECO:0000256" key="11">
    <source>
        <dbReference type="SAM" id="MobiDB-lite"/>
    </source>
</evidence>
<keyword evidence="5 10" id="KW-0997">Cell inner membrane</keyword>
<dbReference type="Pfam" id="PF03544">
    <property type="entry name" value="TonB_C"/>
    <property type="match status" value="1"/>
</dbReference>
<comment type="similarity">
    <text evidence="2 10">Belongs to the TonB family.</text>
</comment>
<feature type="region of interest" description="Disordered" evidence="11">
    <location>
        <begin position="50"/>
        <end position="79"/>
    </location>
</feature>
<evidence type="ECO:0000256" key="9">
    <source>
        <dbReference type="ARBA" id="ARBA00023136"/>
    </source>
</evidence>
<dbReference type="InterPro" id="IPR037682">
    <property type="entry name" value="TonB_C"/>
</dbReference>
<dbReference type="PANTHER" id="PTHR33446">
    <property type="entry name" value="PROTEIN TONB-RELATED"/>
    <property type="match status" value="1"/>
</dbReference>
<dbReference type="InterPro" id="IPR051045">
    <property type="entry name" value="TonB-dependent_transducer"/>
</dbReference>
<organism evidence="13 14">
    <name type="scientific">Kordiimonas pumila</name>
    <dbReference type="NCBI Taxonomy" id="2161677"/>
    <lineage>
        <taxon>Bacteria</taxon>
        <taxon>Pseudomonadati</taxon>
        <taxon>Pseudomonadota</taxon>
        <taxon>Alphaproteobacteria</taxon>
        <taxon>Kordiimonadales</taxon>
        <taxon>Kordiimonadaceae</taxon>
        <taxon>Kordiimonas</taxon>
    </lineage>
</organism>
<dbReference type="InterPro" id="IPR003538">
    <property type="entry name" value="TonB"/>
</dbReference>
<dbReference type="PRINTS" id="PR01374">
    <property type="entry name" value="TONBPROTEIN"/>
</dbReference>
<dbReference type="InterPro" id="IPR006260">
    <property type="entry name" value="TonB/TolA_C"/>
</dbReference>
<dbReference type="PROSITE" id="PS52015">
    <property type="entry name" value="TONB_CTD"/>
    <property type="match status" value="1"/>
</dbReference>
<evidence type="ECO:0000313" key="14">
    <source>
        <dbReference type="Proteomes" id="UP001595444"/>
    </source>
</evidence>
<keyword evidence="14" id="KW-1185">Reference proteome</keyword>
<keyword evidence="9" id="KW-0472">Membrane</keyword>
<proteinExistence type="inferred from homology"/>
<evidence type="ECO:0000256" key="2">
    <source>
        <dbReference type="ARBA" id="ARBA00006555"/>
    </source>
</evidence>
<dbReference type="NCBIfam" id="TIGR01352">
    <property type="entry name" value="tonB_Cterm"/>
    <property type="match status" value="1"/>
</dbReference>
<keyword evidence="8" id="KW-1133">Transmembrane helix</keyword>
<evidence type="ECO:0000256" key="8">
    <source>
        <dbReference type="ARBA" id="ARBA00022989"/>
    </source>
</evidence>
<comment type="subcellular location">
    <subcellularLocation>
        <location evidence="1 10">Cell inner membrane</location>
        <topology evidence="1 10">Single-pass membrane protein</topology>
        <orientation evidence="1 10">Periplasmic side</orientation>
    </subcellularLocation>
</comment>
<dbReference type="EMBL" id="JBHRSL010000010">
    <property type="protein sequence ID" value="MFC3052421.1"/>
    <property type="molecule type" value="Genomic_DNA"/>
</dbReference>
<feature type="domain" description="TonB C-terminal" evidence="12">
    <location>
        <begin position="111"/>
        <end position="205"/>
    </location>
</feature>
<gene>
    <name evidence="13" type="ORF">ACFOKA_10965</name>
</gene>
<evidence type="ECO:0000256" key="1">
    <source>
        <dbReference type="ARBA" id="ARBA00004383"/>
    </source>
</evidence>
<keyword evidence="10" id="KW-0735">Signal-anchor</keyword>
<feature type="compositionally biased region" description="Basic and acidic residues" evidence="11">
    <location>
        <begin position="57"/>
        <end position="67"/>
    </location>
</feature>
<protein>
    <recommendedName>
        <fullName evidence="10">Protein TonB</fullName>
    </recommendedName>
</protein>
<evidence type="ECO:0000313" key="13">
    <source>
        <dbReference type="EMBL" id="MFC3052421.1"/>
    </source>
</evidence>
<evidence type="ECO:0000256" key="3">
    <source>
        <dbReference type="ARBA" id="ARBA00022448"/>
    </source>
</evidence>
<evidence type="ECO:0000256" key="10">
    <source>
        <dbReference type="RuleBase" id="RU362123"/>
    </source>
</evidence>
<dbReference type="RefSeq" id="WP_194213914.1">
    <property type="nucleotide sequence ID" value="NZ_CP061205.1"/>
</dbReference>
<keyword evidence="3 10" id="KW-0813">Transport</keyword>
<accession>A0ABV7D6E0</accession>
<evidence type="ECO:0000259" key="12">
    <source>
        <dbReference type="PROSITE" id="PS52015"/>
    </source>
</evidence>
<name>A0ABV7D6E0_9PROT</name>
<reference evidence="14" key="1">
    <citation type="journal article" date="2019" name="Int. J. Syst. Evol. Microbiol.">
        <title>The Global Catalogue of Microorganisms (GCM) 10K type strain sequencing project: providing services to taxonomists for standard genome sequencing and annotation.</title>
        <authorList>
            <consortium name="The Broad Institute Genomics Platform"/>
            <consortium name="The Broad Institute Genome Sequencing Center for Infectious Disease"/>
            <person name="Wu L."/>
            <person name="Ma J."/>
        </authorList>
    </citation>
    <scope>NUCLEOTIDE SEQUENCE [LARGE SCALE GENOMIC DNA]</scope>
    <source>
        <strain evidence="14">KCTC 62164</strain>
    </source>
</reference>